<proteinExistence type="inferred from homology"/>
<keyword evidence="7" id="KW-1185">Reference proteome</keyword>
<organism evidence="6 7">
    <name type="scientific">Micromonospora rhizosphaerae</name>
    <dbReference type="NCBI Taxonomy" id="568872"/>
    <lineage>
        <taxon>Bacteria</taxon>
        <taxon>Bacillati</taxon>
        <taxon>Actinomycetota</taxon>
        <taxon>Actinomycetes</taxon>
        <taxon>Micromonosporales</taxon>
        <taxon>Micromonosporaceae</taxon>
        <taxon>Micromonospora</taxon>
    </lineage>
</organism>
<evidence type="ECO:0000256" key="4">
    <source>
        <dbReference type="ARBA" id="ARBA00025742"/>
    </source>
</evidence>
<dbReference type="PANTHER" id="PTHR42988:SF2">
    <property type="entry name" value="CYCLIC NUCLEOTIDE PHOSPHODIESTERASE CBUA0032-RELATED"/>
    <property type="match status" value="1"/>
</dbReference>
<keyword evidence="3" id="KW-0408">Iron</keyword>
<name>A0A1C6SYB5_9ACTN</name>
<evidence type="ECO:0000256" key="1">
    <source>
        <dbReference type="ARBA" id="ARBA00022723"/>
    </source>
</evidence>
<dbReference type="InterPro" id="IPR004843">
    <property type="entry name" value="Calcineurin-like_PHP"/>
</dbReference>
<dbReference type="GO" id="GO:0046872">
    <property type="term" value="F:metal ion binding"/>
    <property type="evidence" value="ECO:0007669"/>
    <property type="project" value="UniProtKB-KW"/>
</dbReference>
<reference evidence="7" key="1">
    <citation type="submission" date="2016-06" db="EMBL/GenBank/DDBJ databases">
        <authorList>
            <person name="Varghese N."/>
            <person name="Submissions Spin"/>
        </authorList>
    </citation>
    <scope>NUCLEOTIDE SEQUENCE [LARGE SCALE GENOMIC DNA]</scope>
    <source>
        <strain evidence="7">DSM 45431</strain>
    </source>
</reference>
<evidence type="ECO:0000256" key="2">
    <source>
        <dbReference type="ARBA" id="ARBA00022801"/>
    </source>
</evidence>
<evidence type="ECO:0000313" key="6">
    <source>
        <dbReference type="EMBL" id="SCL34488.1"/>
    </source>
</evidence>
<dbReference type="Pfam" id="PF00149">
    <property type="entry name" value="Metallophos"/>
    <property type="match status" value="1"/>
</dbReference>
<dbReference type="InterPro" id="IPR050884">
    <property type="entry name" value="CNP_phosphodiesterase-III"/>
</dbReference>
<dbReference type="RefSeq" id="WP_245718967.1">
    <property type="nucleotide sequence ID" value="NZ_FMHV01000002.1"/>
</dbReference>
<comment type="similarity">
    <text evidence="4">Belongs to the cyclic nucleotide phosphodiesterase class-III family.</text>
</comment>
<dbReference type="Gene3D" id="3.60.21.10">
    <property type="match status" value="1"/>
</dbReference>
<dbReference type="STRING" id="568872.GA0070624_5004"/>
<evidence type="ECO:0000256" key="3">
    <source>
        <dbReference type="ARBA" id="ARBA00023004"/>
    </source>
</evidence>
<evidence type="ECO:0000259" key="5">
    <source>
        <dbReference type="Pfam" id="PF00149"/>
    </source>
</evidence>
<keyword evidence="1" id="KW-0479">Metal-binding</keyword>
<dbReference type="InterPro" id="IPR029052">
    <property type="entry name" value="Metallo-depent_PP-like"/>
</dbReference>
<dbReference type="Proteomes" id="UP000199413">
    <property type="component" value="Unassembled WGS sequence"/>
</dbReference>
<dbReference type="AlphaFoldDB" id="A0A1C6SYB5"/>
<accession>A0A1C6SYB5</accession>
<keyword evidence="2" id="KW-0378">Hydrolase</keyword>
<sequence>MLASVMIIAHISDTHLDNGERALARTRRVMRYLRSCTVDAILVSGDLADHGEIHEYEQVKAELTADVPVLMLPGNHDGRSAYRKVLLDGGGDAPINQLHRVGGALFALCDSSIPGRDDGLLAAETLAWLRGVVATADAPVFVGLHHHPIALHNPLVDGIRLVNADELAAIIVDSPQVVAVLCGHAHAAAAGTFAGRPLLAAPGVVSATRLPWTTDEELTWTNTADLDDPPGVAFHVLDDNGTLTTHFRVAPA</sequence>
<dbReference type="SUPFAM" id="SSF56300">
    <property type="entry name" value="Metallo-dependent phosphatases"/>
    <property type="match status" value="1"/>
</dbReference>
<dbReference type="EMBL" id="FMHV01000002">
    <property type="protein sequence ID" value="SCL34488.1"/>
    <property type="molecule type" value="Genomic_DNA"/>
</dbReference>
<protein>
    <submittedName>
        <fullName evidence="6">3',5'-cyclic AMP phosphodiesterase CpdA</fullName>
    </submittedName>
</protein>
<dbReference type="GO" id="GO:0016787">
    <property type="term" value="F:hydrolase activity"/>
    <property type="evidence" value="ECO:0007669"/>
    <property type="project" value="UniProtKB-KW"/>
</dbReference>
<feature type="domain" description="Calcineurin-like phosphoesterase" evidence="5">
    <location>
        <begin position="7"/>
        <end position="187"/>
    </location>
</feature>
<gene>
    <name evidence="6" type="ORF">GA0070624_5004</name>
</gene>
<evidence type="ECO:0000313" key="7">
    <source>
        <dbReference type="Proteomes" id="UP000199413"/>
    </source>
</evidence>
<dbReference type="PANTHER" id="PTHR42988">
    <property type="entry name" value="PHOSPHOHYDROLASE"/>
    <property type="match status" value="1"/>
</dbReference>